<proteinExistence type="predicted"/>
<organism evidence="4">
    <name type="scientific">Schistocephalus solidus</name>
    <name type="common">Tapeworm</name>
    <dbReference type="NCBI Taxonomy" id="70667"/>
    <lineage>
        <taxon>Eukaryota</taxon>
        <taxon>Metazoa</taxon>
        <taxon>Spiralia</taxon>
        <taxon>Lophotrochozoa</taxon>
        <taxon>Platyhelminthes</taxon>
        <taxon>Cestoda</taxon>
        <taxon>Eucestoda</taxon>
        <taxon>Diphyllobothriidea</taxon>
        <taxon>Diphyllobothriidae</taxon>
        <taxon>Schistocephalus</taxon>
    </lineage>
</organism>
<sequence>MGPLVQPTTEMVGTSYPNGRSPLWMLSRFWRESFAPEGKHRDPTKSQANSAGSDDKPHIASRPSDGKDRFRRKTSEMKPVTL</sequence>
<protein>
    <submittedName>
        <fullName evidence="2 4">Uncharacterized protein</fullName>
    </submittedName>
</protein>
<feature type="region of interest" description="Disordered" evidence="1">
    <location>
        <begin position="35"/>
        <end position="82"/>
    </location>
</feature>
<dbReference type="Proteomes" id="UP000275846">
    <property type="component" value="Unassembled WGS sequence"/>
</dbReference>
<reference evidence="4" key="1">
    <citation type="submission" date="2016-06" db="UniProtKB">
        <authorList>
            <consortium name="WormBaseParasite"/>
        </authorList>
    </citation>
    <scope>IDENTIFICATION</scope>
</reference>
<reference evidence="2 3" key="2">
    <citation type="submission" date="2018-11" db="EMBL/GenBank/DDBJ databases">
        <authorList>
            <consortium name="Pathogen Informatics"/>
        </authorList>
    </citation>
    <scope>NUCLEOTIDE SEQUENCE [LARGE SCALE GENOMIC DNA]</scope>
    <source>
        <strain evidence="2 3">NST_G2</strain>
    </source>
</reference>
<dbReference type="EMBL" id="UYSU01003732">
    <property type="protein sequence ID" value="VDL87925.1"/>
    <property type="molecule type" value="Genomic_DNA"/>
</dbReference>
<evidence type="ECO:0000313" key="3">
    <source>
        <dbReference type="Proteomes" id="UP000275846"/>
    </source>
</evidence>
<evidence type="ECO:0000256" key="1">
    <source>
        <dbReference type="SAM" id="MobiDB-lite"/>
    </source>
</evidence>
<accession>A0A183SBE2</accession>
<evidence type="ECO:0000313" key="2">
    <source>
        <dbReference type="EMBL" id="VDL87925.1"/>
    </source>
</evidence>
<evidence type="ECO:0000313" key="4">
    <source>
        <dbReference type="WBParaSite" id="SSLN_0000159701-mRNA-1"/>
    </source>
</evidence>
<name>A0A183SBE2_SCHSO</name>
<dbReference type="WBParaSite" id="SSLN_0000159701-mRNA-1">
    <property type="protein sequence ID" value="SSLN_0000159701-mRNA-1"/>
    <property type="gene ID" value="SSLN_0000159701"/>
</dbReference>
<gene>
    <name evidence="2" type="ORF">SSLN_LOCUS1540</name>
</gene>
<dbReference type="AlphaFoldDB" id="A0A183SBE2"/>
<feature type="compositionally biased region" description="Basic and acidic residues" evidence="1">
    <location>
        <begin position="53"/>
        <end position="76"/>
    </location>
</feature>
<keyword evidence="3" id="KW-1185">Reference proteome</keyword>